<sequence length="306" mass="34245">MAQVHPWPQRLPPVQLDAADIAPDLRTVDAIGDMIDDLRRAQTTFDGWITDVAKYGKKSDQAIQRIMTEVTDLRADTSQALETATEILAAQRIFANTVVEALFIASSSSAESPRLFQDDAYRLQSLGNTISFHSDVLRDRIILVQQRVQRIRETAEQMTNERIQNPSRSDRIRKWLGIVLDVCTALLTAVSFLLVHLGIFGLAVGIVAPVVPVALGVAAGVTQLGSMVVAKLQERINVRNQYFDVQLPAEARLVEQRLQGFPAYIAMVQVEIAAQTGRIINMRTRRELEAAQTHWEDHLIYLNNMH</sequence>
<keyword evidence="1" id="KW-1133">Transmembrane helix</keyword>
<proteinExistence type="predicted"/>
<protein>
    <submittedName>
        <fullName evidence="2">Uncharacterized protein</fullName>
    </submittedName>
</protein>
<evidence type="ECO:0000313" key="3">
    <source>
        <dbReference type="Proteomes" id="UP000076722"/>
    </source>
</evidence>
<keyword evidence="1" id="KW-0812">Transmembrane</keyword>
<accession>A0A164RVW2</accession>
<gene>
    <name evidence="2" type="ORF">SISNIDRAFT_457280</name>
</gene>
<keyword evidence="1" id="KW-0472">Membrane</keyword>
<dbReference type="AlphaFoldDB" id="A0A164RVW2"/>
<dbReference type="Proteomes" id="UP000076722">
    <property type="component" value="Unassembled WGS sequence"/>
</dbReference>
<keyword evidence="3" id="KW-1185">Reference proteome</keyword>
<feature type="transmembrane region" description="Helical" evidence="1">
    <location>
        <begin position="206"/>
        <end position="230"/>
    </location>
</feature>
<evidence type="ECO:0000313" key="2">
    <source>
        <dbReference type="EMBL" id="KZS90935.1"/>
    </source>
</evidence>
<name>A0A164RVW2_9AGAM</name>
<reference evidence="2 3" key="1">
    <citation type="journal article" date="2016" name="Mol. Biol. Evol.">
        <title>Comparative Genomics of Early-Diverging Mushroom-Forming Fungi Provides Insights into the Origins of Lignocellulose Decay Capabilities.</title>
        <authorList>
            <person name="Nagy L.G."/>
            <person name="Riley R."/>
            <person name="Tritt A."/>
            <person name="Adam C."/>
            <person name="Daum C."/>
            <person name="Floudas D."/>
            <person name="Sun H."/>
            <person name="Yadav J.S."/>
            <person name="Pangilinan J."/>
            <person name="Larsson K.H."/>
            <person name="Matsuura K."/>
            <person name="Barry K."/>
            <person name="Labutti K."/>
            <person name="Kuo R."/>
            <person name="Ohm R.A."/>
            <person name="Bhattacharya S.S."/>
            <person name="Shirouzu T."/>
            <person name="Yoshinaga Y."/>
            <person name="Martin F.M."/>
            <person name="Grigoriev I.V."/>
            <person name="Hibbett D.S."/>
        </authorList>
    </citation>
    <scope>NUCLEOTIDE SEQUENCE [LARGE SCALE GENOMIC DNA]</scope>
    <source>
        <strain evidence="2 3">HHB9708</strain>
    </source>
</reference>
<organism evidence="2 3">
    <name type="scientific">Sistotremastrum niveocremeum HHB9708</name>
    <dbReference type="NCBI Taxonomy" id="1314777"/>
    <lineage>
        <taxon>Eukaryota</taxon>
        <taxon>Fungi</taxon>
        <taxon>Dikarya</taxon>
        <taxon>Basidiomycota</taxon>
        <taxon>Agaricomycotina</taxon>
        <taxon>Agaricomycetes</taxon>
        <taxon>Sistotremastrales</taxon>
        <taxon>Sistotremastraceae</taxon>
        <taxon>Sertulicium</taxon>
        <taxon>Sertulicium niveocremeum</taxon>
    </lineage>
</organism>
<feature type="transmembrane region" description="Helical" evidence="1">
    <location>
        <begin position="175"/>
        <end position="200"/>
    </location>
</feature>
<evidence type="ECO:0000256" key="1">
    <source>
        <dbReference type="SAM" id="Phobius"/>
    </source>
</evidence>
<dbReference type="EMBL" id="KV419418">
    <property type="protein sequence ID" value="KZS90935.1"/>
    <property type="molecule type" value="Genomic_DNA"/>
</dbReference>